<feature type="region of interest" description="Disordered" evidence="10">
    <location>
        <begin position="689"/>
        <end position="709"/>
    </location>
</feature>
<feature type="transmembrane region" description="Helical" evidence="11">
    <location>
        <begin position="871"/>
        <end position="894"/>
    </location>
</feature>
<keyword evidence="6" id="KW-0460">Magnesium</keyword>
<dbReference type="InterPro" id="IPR059000">
    <property type="entry name" value="ATPase_P-type_domA"/>
</dbReference>
<comment type="subcellular location">
    <subcellularLocation>
        <location evidence="1">Membrane</location>
        <topology evidence="1">Multi-pass membrane protein</topology>
    </subcellularLocation>
</comment>
<keyword evidence="3" id="KW-0479">Metal-binding</keyword>
<dbReference type="PANTHER" id="PTHR24092:SF48">
    <property type="entry name" value="PHOSPHOLIPID-TRANSPORTING ATPASE IC"/>
    <property type="match status" value="1"/>
</dbReference>
<dbReference type="Pfam" id="PF00122">
    <property type="entry name" value="E1-E2_ATPase"/>
    <property type="match status" value="1"/>
</dbReference>
<feature type="domain" description="P-type ATPase A" evidence="12">
    <location>
        <begin position="170"/>
        <end position="236"/>
    </location>
</feature>
<protein>
    <submittedName>
        <fullName evidence="15">ATPase phospholipid transporting 8B1</fullName>
    </submittedName>
</protein>
<dbReference type="Gene3D" id="3.40.50.1000">
    <property type="entry name" value="HAD superfamily/HAD-like"/>
    <property type="match status" value="1"/>
</dbReference>
<keyword evidence="2 11" id="KW-0812">Transmembrane</keyword>
<dbReference type="Gene3D" id="2.70.150.10">
    <property type="entry name" value="Calcium-transporting ATPase, cytoplasmic transduction domain A"/>
    <property type="match status" value="1"/>
</dbReference>
<evidence type="ECO:0000256" key="1">
    <source>
        <dbReference type="ARBA" id="ARBA00004141"/>
    </source>
</evidence>
<dbReference type="PANTHER" id="PTHR24092">
    <property type="entry name" value="PROBABLE PHOSPHOLIPID-TRANSPORTING ATPASE"/>
    <property type="match status" value="1"/>
</dbReference>
<feature type="region of interest" description="Disordered" evidence="10">
    <location>
        <begin position="1"/>
        <end position="61"/>
    </location>
</feature>
<keyword evidence="9 11" id="KW-0472">Membrane</keyword>
<dbReference type="GO" id="GO:0046872">
    <property type="term" value="F:metal ion binding"/>
    <property type="evidence" value="ECO:0007669"/>
    <property type="project" value="UniProtKB-KW"/>
</dbReference>
<keyword evidence="5" id="KW-0067">ATP-binding</keyword>
<dbReference type="AlphaFoldDB" id="A0A8C2G8E6"/>
<sequence>MSARPRAASQDSQEEPDDEVVPYSDDETDDELQSEDDLDRSEDQLPEPEIRPTPAAEPGWSIRANDREYCNQPQFQKKVFLCIKKSRYSGNAIKTYKYNVLTFLPLNLYEQFKRAANLYFLCLLILQIIPQISTLPWYTTLVPLVLVLGITAIKDLVDDLARHRMDKEINNRRCDVLLNGRFEETRWMNLQVGDVVRIKKNDFIPADILLLSSSNPNSLCYVETAELDGETNLKFKMGLKVTDERLQEEDQLARYNALILCEEPNNRLDKFMGTMIWDSQSYALDLDNMLLRGCKIRNTDVCHGLVIFAGNDTKIMRNGGKTRFKRTRIDILMNYMVYTSKYLISHYIHFTFSLIFTQPVDFSWNKYADKKFQFEDHFLVSCIRSKKDPQIHEFFKLLSLCHTVMVEHKGDELVYQAASPDEGALVTAACNFGYVFLSRTQDTITILEMDHEETYEMLALLDFNSDRKRMSIILRFPDGKIRLYCKGADTVIYQRLDANSKNIETTQEALDIFANETLRTLCLCYKDISQAEFDAWSQKHQAASVSMGNREEALDTVYEEIEENLLLIGATAIEDKLQDGVPETIAKLAKANIKIWVLTGDKKETAENIGYSCQLLTDNMKIHYGEDVNVQLRNRQTQRRNDPQGRNKKLKEQFFTESGNNALVITGGWLNEILYEKKKKRRRLRLKKLRKRFTNSTNPPDSNQPVDDWEKEKRQEDFVDMACECSAVICCRVTPKQKANVVSLVKRYKKAVTLSIGDGANDVNMIKSDFYYFRFSVIMLIFVKVLVILLCVCHFYKFIFLKASVFIIIYFSFSYFTYEDWFITLYNVCYSSLPVLLVGLLDQDVNDKLSLRFPKLYLPGQQGSLFNYKNFFISLFHGIFTSLMIFFIPYGAFLQTMGQDGEAPSDYQSFAVVAASSLIITVNLQISLNTSYWTFVNFFAVIGSIAIYFGVMFDIHSAGIHVILPTTFTFTGAASNALRQPYLWLTIILTVGICLLPVICIQFLYQTIWPSVGDKVQRNRMKYELEDEEEERKKKKPAFQRGGRSRRSAYAFSHSSGYADLIASGRSIRQWPRVRPELPESIREVPQADNI</sequence>
<feature type="transmembrane region" description="Helical" evidence="11">
    <location>
        <begin position="906"/>
        <end position="926"/>
    </location>
</feature>
<dbReference type="InterPro" id="IPR008250">
    <property type="entry name" value="ATPase_P-typ_transduc_dom_A_sf"/>
</dbReference>
<dbReference type="GO" id="GO:0140326">
    <property type="term" value="F:ATPase-coupled intramembrane lipid transporter activity"/>
    <property type="evidence" value="ECO:0007669"/>
    <property type="project" value="TreeGrafter"/>
</dbReference>
<dbReference type="Gene3D" id="3.40.1110.10">
    <property type="entry name" value="Calcium-transporting ATPase, cytoplasmic domain N"/>
    <property type="match status" value="1"/>
</dbReference>
<evidence type="ECO:0000256" key="3">
    <source>
        <dbReference type="ARBA" id="ARBA00022723"/>
    </source>
</evidence>
<evidence type="ECO:0000256" key="2">
    <source>
        <dbReference type="ARBA" id="ARBA00022692"/>
    </source>
</evidence>
<evidence type="ECO:0000313" key="16">
    <source>
        <dbReference type="Proteomes" id="UP000694701"/>
    </source>
</evidence>
<dbReference type="SUPFAM" id="SSF81660">
    <property type="entry name" value="Metal cation-transporting ATPase, ATP-binding domain N"/>
    <property type="match status" value="1"/>
</dbReference>
<evidence type="ECO:0000313" key="15">
    <source>
        <dbReference type="Ensembl" id="ENSCCRP00020065809.1"/>
    </source>
</evidence>
<feature type="transmembrane region" description="Helical" evidence="11">
    <location>
        <begin position="115"/>
        <end position="132"/>
    </location>
</feature>
<dbReference type="SUPFAM" id="SSF56784">
    <property type="entry name" value="HAD-like"/>
    <property type="match status" value="1"/>
</dbReference>
<evidence type="ECO:0000256" key="10">
    <source>
        <dbReference type="SAM" id="MobiDB-lite"/>
    </source>
</evidence>
<reference evidence="15" key="1">
    <citation type="submission" date="2025-08" db="UniProtKB">
        <authorList>
            <consortium name="Ensembl"/>
        </authorList>
    </citation>
    <scope>IDENTIFICATION</scope>
</reference>
<keyword evidence="7" id="KW-1278">Translocase</keyword>
<feature type="domain" description="P-type ATPase N-terminal" evidence="13">
    <location>
        <begin position="69"/>
        <end position="141"/>
    </location>
</feature>
<dbReference type="InterPro" id="IPR036412">
    <property type="entry name" value="HAD-like_sf"/>
</dbReference>
<name>A0A8C2G8E6_CYPCA</name>
<feature type="compositionally biased region" description="Polar residues" evidence="10">
    <location>
        <begin position="694"/>
        <end position="705"/>
    </location>
</feature>
<dbReference type="GO" id="GO:0045332">
    <property type="term" value="P:phospholipid translocation"/>
    <property type="evidence" value="ECO:0007669"/>
    <property type="project" value="TreeGrafter"/>
</dbReference>
<dbReference type="GO" id="GO:0005524">
    <property type="term" value="F:ATP binding"/>
    <property type="evidence" value="ECO:0007669"/>
    <property type="project" value="UniProtKB-KW"/>
</dbReference>
<evidence type="ECO:0000256" key="5">
    <source>
        <dbReference type="ARBA" id="ARBA00022840"/>
    </source>
</evidence>
<dbReference type="InterPro" id="IPR032630">
    <property type="entry name" value="P_typ_ATPase_c"/>
</dbReference>
<dbReference type="SUPFAM" id="SSF81653">
    <property type="entry name" value="Calcium ATPase, transduction domain A"/>
    <property type="match status" value="1"/>
</dbReference>
<dbReference type="Pfam" id="PF16212">
    <property type="entry name" value="PhoLip_ATPase_C"/>
    <property type="match status" value="1"/>
</dbReference>
<accession>A0A8C2G8E6</accession>
<dbReference type="InterPro" id="IPR032631">
    <property type="entry name" value="P-type_ATPase_N"/>
</dbReference>
<dbReference type="InterPro" id="IPR023298">
    <property type="entry name" value="ATPase_P-typ_TM_dom_sf"/>
</dbReference>
<evidence type="ECO:0000256" key="7">
    <source>
        <dbReference type="ARBA" id="ARBA00022967"/>
    </source>
</evidence>
<evidence type="ECO:0000256" key="8">
    <source>
        <dbReference type="ARBA" id="ARBA00022989"/>
    </source>
</evidence>
<feature type="transmembrane region" description="Helical" evidence="11">
    <location>
        <begin position="799"/>
        <end position="818"/>
    </location>
</feature>
<evidence type="ECO:0000259" key="13">
    <source>
        <dbReference type="Pfam" id="PF16209"/>
    </source>
</evidence>
<dbReference type="SUPFAM" id="SSF81665">
    <property type="entry name" value="Calcium ATPase, transmembrane domain M"/>
    <property type="match status" value="2"/>
</dbReference>
<feature type="transmembrane region" description="Helical" evidence="11">
    <location>
        <begin position="771"/>
        <end position="792"/>
    </location>
</feature>
<dbReference type="InterPro" id="IPR023299">
    <property type="entry name" value="ATPase_P-typ_cyto_dom_N"/>
</dbReference>
<feature type="transmembrane region" description="Helical" evidence="11">
    <location>
        <begin position="932"/>
        <end position="951"/>
    </location>
</feature>
<evidence type="ECO:0000256" key="6">
    <source>
        <dbReference type="ARBA" id="ARBA00022842"/>
    </source>
</evidence>
<keyword evidence="8 11" id="KW-1133">Transmembrane helix</keyword>
<keyword evidence="4" id="KW-0547">Nucleotide-binding</keyword>
<dbReference type="InterPro" id="IPR023214">
    <property type="entry name" value="HAD_sf"/>
</dbReference>
<organism evidence="15 16">
    <name type="scientific">Cyprinus carpio</name>
    <name type="common">Common carp</name>
    <dbReference type="NCBI Taxonomy" id="7962"/>
    <lineage>
        <taxon>Eukaryota</taxon>
        <taxon>Metazoa</taxon>
        <taxon>Chordata</taxon>
        <taxon>Craniata</taxon>
        <taxon>Vertebrata</taxon>
        <taxon>Euteleostomi</taxon>
        <taxon>Actinopterygii</taxon>
        <taxon>Neopterygii</taxon>
        <taxon>Teleostei</taxon>
        <taxon>Ostariophysi</taxon>
        <taxon>Cypriniformes</taxon>
        <taxon>Cyprinidae</taxon>
        <taxon>Cyprininae</taxon>
        <taxon>Cyprinus</taxon>
    </lineage>
</organism>
<dbReference type="Proteomes" id="UP000694701">
    <property type="component" value="Unplaced"/>
</dbReference>
<dbReference type="GO" id="GO:0007030">
    <property type="term" value="P:Golgi organization"/>
    <property type="evidence" value="ECO:0007669"/>
    <property type="project" value="TreeGrafter"/>
</dbReference>
<feature type="transmembrane region" description="Helical" evidence="11">
    <location>
        <begin position="982"/>
        <end position="1005"/>
    </location>
</feature>
<proteinExistence type="predicted"/>
<evidence type="ECO:0000256" key="11">
    <source>
        <dbReference type="SAM" id="Phobius"/>
    </source>
</evidence>
<dbReference type="GO" id="GO:0005886">
    <property type="term" value="C:plasma membrane"/>
    <property type="evidence" value="ECO:0007669"/>
    <property type="project" value="TreeGrafter"/>
</dbReference>
<feature type="compositionally biased region" description="Acidic residues" evidence="10">
    <location>
        <begin position="12"/>
        <end position="46"/>
    </location>
</feature>
<evidence type="ECO:0000259" key="14">
    <source>
        <dbReference type="Pfam" id="PF16212"/>
    </source>
</evidence>
<dbReference type="GO" id="GO:0005802">
    <property type="term" value="C:trans-Golgi network"/>
    <property type="evidence" value="ECO:0007669"/>
    <property type="project" value="TreeGrafter"/>
</dbReference>
<dbReference type="Pfam" id="PF16209">
    <property type="entry name" value="PhoLip_ATPase_N"/>
    <property type="match status" value="1"/>
</dbReference>
<evidence type="ECO:0000259" key="12">
    <source>
        <dbReference type="Pfam" id="PF00122"/>
    </source>
</evidence>
<evidence type="ECO:0000256" key="9">
    <source>
        <dbReference type="ARBA" id="ARBA00023136"/>
    </source>
</evidence>
<feature type="domain" description="P-type ATPase C-terminal" evidence="14">
    <location>
        <begin position="792"/>
        <end position="1011"/>
    </location>
</feature>
<evidence type="ECO:0000256" key="4">
    <source>
        <dbReference type="ARBA" id="ARBA00022741"/>
    </source>
</evidence>
<dbReference type="Pfam" id="PF13246">
    <property type="entry name" value="Cation_ATPase"/>
    <property type="match status" value="1"/>
</dbReference>
<dbReference type="FunFam" id="3.40.1110.10:FF:000055">
    <property type="entry name" value="Phospholipid-transporting ATPase"/>
    <property type="match status" value="1"/>
</dbReference>
<dbReference type="Ensembl" id="ENSCCRT00020072416.1">
    <property type="protein sequence ID" value="ENSCCRP00020065809.1"/>
    <property type="gene ID" value="ENSCCRG00020028876.1"/>
</dbReference>